<keyword evidence="4" id="KW-1185">Reference proteome</keyword>
<dbReference type="InterPro" id="IPR036366">
    <property type="entry name" value="PGBDSf"/>
</dbReference>
<dbReference type="Gene3D" id="2.40.420.20">
    <property type="match status" value="1"/>
</dbReference>
<dbReference type="SUPFAM" id="SSF47090">
    <property type="entry name" value="PGBD-like"/>
    <property type="match status" value="1"/>
</dbReference>
<dbReference type="EMBL" id="JACHMW010000001">
    <property type="protein sequence ID" value="MBB5847455.1"/>
    <property type="molecule type" value="Genomic_DNA"/>
</dbReference>
<name>A0A7W9MZ00_9MICC</name>
<proteinExistence type="predicted"/>
<dbReference type="GO" id="GO:0015562">
    <property type="term" value="F:efflux transmembrane transporter activity"/>
    <property type="evidence" value="ECO:0007669"/>
    <property type="project" value="TreeGrafter"/>
</dbReference>
<keyword evidence="1" id="KW-0472">Membrane</keyword>
<keyword evidence="3" id="KW-0378">Hydrolase</keyword>
<keyword evidence="1" id="KW-0812">Transmembrane</keyword>
<dbReference type="Pfam" id="PF01471">
    <property type="entry name" value="PG_binding_1"/>
    <property type="match status" value="1"/>
</dbReference>
<sequence>MSTVIHGGGDHAAPVRTRRVAHPWRVAAVVTLVALLLAASFVAGRFFQPPTTEADAAAVAAPIDVWASAEERVVGDAASFAGTVAAGQTRSVTVTAADGPAVVLRQTAEAGETVRPGDAAGEVSGVTYLFLAEPLALYRDLTEGDRGEDVASLQRALRQAGRWTATDGVFGPSTARALREQFRQAGSPLPKDDPVTVGWRQFIPLGEDGAVVASAAGYGTTLTDERPLLTLQTSAPTVRFTADVAQAASLAKGQDVQVGTASGTIPGTIRSVGAFQAAQGTARAGHEVTVAYDSAADGAPPVGQSVTVTPAAEDAAAPSLAVPQTAVRADASGSYVLVQDPAGAAAPGRASPSAPAERRVPVTVERTGSGWAAVTGDLAAGDRVRVS</sequence>
<dbReference type="PANTHER" id="PTHR30469:SF15">
    <property type="entry name" value="HLYD FAMILY OF SECRETION PROTEINS"/>
    <property type="match status" value="1"/>
</dbReference>
<accession>A0A7W9MZ00</accession>
<dbReference type="GO" id="GO:1990281">
    <property type="term" value="C:efflux pump complex"/>
    <property type="evidence" value="ECO:0007669"/>
    <property type="project" value="TreeGrafter"/>
</dbReference>
<gene>
    <name evidence="3" type="ORF">HDA33_000019</name>
</gene>
<dbReference type="InterPro" id="IPR002477">
    <property type="entry name" value="Peptidoglycan-bd-like"/>
</dbReference>
<keyword evidence="1" id="KW-1133">Transmembrane helix</keyword>
<dbReference type="InterPro" id="IPR036365">
    <property type="entry name" value="PGBD-like_sf"/>
</dbReference>
<evidence type="ECO:0000313" key="3">
    <source>
        <dbReference type="EMBL" id="MBB5847455.1"/>
    </source>
</evidence>
<protein>
    <submittedName>
        <fullName evidence="3">Peptidoglycan hydrolase-like protein with peptidoglycan-binding domain</fullName>
    </submittedName>
</protein>
<dbReference type="AlphaFoldDB" id="A0A7W9MZ00"/>
<dbReference type="Gene3D" id="1.10.101.10">
    <property type="entry name" value="PGBD-like superfamily/PGBD"/>
    <property type="match status" value="1"/>
</dbReference>
<feature type="transmembrane region" description="Helical" evidence="1">
    <location>
        <begin position="26"/>
        <end position="47"/>
    </location>
</feature>
<reference evidence="3 4" key="1">
    <citation type="submission" date="2020-08" db="EMBL/GenBank/DDBJ databases">
        <title>Sequencing the genomes of 1000 actinobacteria strains.</title>
        <authorList>
            <person name="Klenk H.-P."/>
        </authorList>
    </citation>
    <scope>NUCLEOTIDE SEQUENCE [LARGE SCALE GENOMIC DNA]</scope>
    <source>
        <strain evidence="3 4">DSM 17945</strain>
    </source>
</reference>
<evidence type="ECO:0000256" key="1">
    <source>
        <dbReference type="SAM" id="Phobius"/>
    </source>
</evidence>
<dbReference type="PANTHER" id="PTHR30469">
    <property type="entry name" value="MULTIDRUG RESISTANCE PROTEIN MDTA"/>
    <property type="match status" value="1"/>
</dbReference>
<comment type="caution">
    <text evidence="3">The sequence shown here is derived from an EMBL/GenBank/DDBJ whole genome shotgun (WGS) entry which is preliminary data.</text>
</comment>
<organism evidence="3 4">
    <name type="scientific">Micrococcus endophyticus</name>
    <dbReference type="NCBI Taxonomy" id="455343"/>
    <lineage>
        <taxon>Bacteria</taxon>
        <taxon>Bacillati</taxon>
        <taxon>Actinomycetota</taxon>
        <taxon>Actinomycetes</taxon>
        <taxon>Micrococcales</taxon>
        <taxon>Micrococcaceae</taxon>
        <taxon>Micrococcus</taxon>
    </lineage>
</organism>
<dbReference type="Proteomes" id="UP000567246">
    <property type="component" value="Unassembled WGS sequence"/>
</dbReference>
<evidence type="ECO:0000313" key="4">
    <source>
        <dbReference type="Proteomes" id="UP000567246"/>
    </source>
</evidence>
<feature type="domain" description="Peptidoglycan binding-like" evidence="2">
    <location>
        <begin position="146"/>
        <end position="180"/>
    </location>
</feature>
<evidence type="ECO:0000259" key="2">
    <source>
        <dbReference type="Pfam" id="PF01471"/>
    </source>
</evidence>
<dbReference type="GO" id="GO:0016787">
    <property type="term" value="F:hydrolase activity"/>
    <property type="evidence" value="ECO:0007669"/>
    <property type="project" value="UniProtKB-KW"/>
</dbReference>